<organism evidence="1 2">
    <name type="scientific">Vecturithrix granuli</name>
    <dbReference type="NCBI Taxonomy" id="1499967"/>
    <lineage>
        <taxon>Bacteria</taxon>
        <taxon>Candidatus Moduliflexota</taxon>
        <taxon>Candidatus Vecturitrichia</taxon>
        <taxon>Candidatus Vecturitrichales</taxon>
        <taxon>Candidatus Vecturitrichaceae</taxon>
        <taxon>Candidatus Vecturithrix</taxon>
    </lineage>
</organism>
<dbReference type="EMBL" id="DF820470">
    <property type="protein sequence ID" value="GAK59794.1"/>
    <property type="molecule type" value="Genomic_DNA"/>
</dbReference>
<dbReference type="AlphaFoldDB" id="A0A081C5D9"/>
<evidence type="ECO:0000313" key="2">
    <source>
        <dbReference type="Proteomes" id="UP000030661"/>
    </source>
</evidence>
<proteinExistence type="predicted"/>
<dbReference type="Proteomes" id="UP000030661">
    <property type="component" value="Unassembled WGS sequence"/>
</dbReference>
<dbReference type="InterPro" id="IPR018759">
    <property type="entry name" value="BBP2_2"/>
</dbReference>
<evidence type="ECO:0000313" key="1">
    <source>
        <dbReference type="EMBL" id="GAK59794.1"/>
    </source>
</evidence>
<name>A0A081C5D9_VECG1</name>
<accession>A0A081C5D9</accession>
<evidence type="ECO:0008006" key="3">
    <source>
        <dbReference type="Google" id="ProtNLM"/>
    </source>
</evidence>
<reference evidence="1 2" key="1">
    <citation type="journal article" date="2015" name="PeerJ">
        <title>First genomic representation of candidate bacterial phylum KSB3 points to enhanced environmental sensing as a trigger of wastewater bulking.</title>
        <authorList>
            <person name="Sekiguchi Y."/>
            <person name="Ohashi A."/>
            <person name="Parks D.H."/>
            <person name="Yamauchi T."/>
            <person name="Tyson G.W."/>
            <person name="Hugenholtz P."/>
        </authorList>
    </citation>
    <scope>NUCLEOTIDE SEQUENCE [LARGE SCALE GENOMIC DNA]</scope>
</reference>
<dbReference type="SUPFAM" id="SSF56935">
    <property type="entry name" value="Porins"/>
    <property type="match status" value="1"/>
</dbReference>
<dbReference type="STRING" id="1499967.U27_06779"/>
<keyword evidence="2" id="KW-1185">Reference proteome</keyword>
<sequence length="466" mass="53869">MTTRSHKGLWICIFVGCLLIWWASDSSAANISEFVNITPYLEIEGVYDDNVFELSEDASLPEDAEEHEDFLFNTRAGVGVDLNLERPYLKFGIGVDYDFTYSKYTNNTEQDGVEHNLDFELDFLSKYEKGIVRDRVKFNIRDVLSLIPIDEEEPLLPGNRALRNEFEVGLDYKLISTRRISFTVGYAYGRTDYENTSIEVETVADQYEHSDDLTQESQIHSGKADFQYVLNSKLTYVLSYVYQFSDREENLGELVSANFSRHNVLSGIQAKLTPRIHSNFRAGYTLTSYDDVGNLSQSDQDNFVVEASVTANFARQPLMTVGYRRYYTENDFGDTLLTDNVFGRMGIKVTKELLVNLSADYILEDRDLYDDDTKQMLFGVNTEYEILKNMMLLVGYNYRNKEFFEQNFLAEQEREETTHTFSGGLQYQVARYVLLKGMYYYTDKSSDIAEQEYSRNQFIASGRVIF</sequence>
<gene>
    <name evidence="1" type="ORF">U27_06779</name>
</gene>
<dbReference type="HOGENOM" id="CLU_586169_0_0_0"/>
<dbReference type="Pfam" id="PF10082">
    <property type="entry name" value="BBP2_2"/>
    <property type="match status" value="1"/>
</dbReference>
<protein>
    <recommendedName>
        <fullName evidence="3">Outer membrane protein beta-barrel domain-containing protein</fullName>
    </recommendedName>
</protein>